<evidence type="ECO:0000256" key="7">
    <source>
        <dbReference type="HAMAP-Rule" id="MF_00966"/>
    </source>
</evidence>
<dbReference type="Pfam" id="PF02781">
    <property type="entry name" value="G6PD_C"/>
    <property type="match status" value="1"/>
</dbReference>
<feature type="binding site" evidence="7">
    <location>
        <position position="171"/>
    </location>
    <ligand>
        <name>NADP(+)</name>
        <dbReference type="ChEBI" id="CHEBI:58349"/>
    </ligand>
</feature>
<reference evidence="10 11" key="1">
    <citation type="submission" date="2015-01" db="EMBL/GenBank/DDBJ databases">
        <title>Desulfovibrio sp. JC271 draft genome sequence.</title>
        <authorList>
            <person name="Shivani Y."/>
            <person name="Subhash Y."/>
            <person name="Sasikala C."/>
            <person name="Ramana C.V."/>
        </authorList>
    </citation>
    <scope>NUCLEOTIDE SEQUENCE [LARGE SCALE GENOMIC DNA]</scope>
    <source>
        <strain evidence="10 11">JC271</strain>
    </source>
</reference>
<protein>
    <recommendedName>
        <fullName evidence="7">Glucose-6-phosphate 1-dehydrogenase</fullName>
        <shortName evidence="7">G6PD</shortName>
        <ecNumber evidence="7">1.1.1.49</ecNumber>
    </recommendedName>
</protein>
<dbReference type="InterPro" id="IPR022675">
    <property type="entry name" value="G6P_DH_C"/>
</dbReference>
<keyword evidence="5 7" id="KW-0560">Oxidoreductase</keyword>
<keyword evidence="11" id="KW-1185">Reference proteome</keyword>
<comment type="function">
    <text evidence="7">Catalyzes the oxidation of glucose 6-phosphate to 6-phosphogluconolactone.</text>
</comment>
<evidence type="ECO:0000313" key="11">
    <source>
        <dbReference type="Proteomes" id="UP000091979"/>
    </source>
</evidence>
<dbReference type="UniPathway" id="UPA00115">
    <property type="reaction ID" value="UER00408"/>
</dbReference>
<evidence type="ECO:0000256" key="6">
    <source>
        <dbReference type="ARBA" id="ARBA00023277"/>
    </source>
</evidence>
<dbReference type="Gene3D" id="3.30.360.10">
    <property type="entry name" value="Dihydrodipicolinate Reductase, domain 2"/>
    <property type="match status" value="1"/>
</dbReference>
<dbReference type="HAMAP" id="MF_00966">
    <property type="entry name" value="G6PD"/>
    <property type="match status" value="1"/>
</dbReference>
<sequence>MPNVEATLSPTSGSCEERRPDGCGIIIFGASGDLVYRKLLPALYHLYARNLMPEKFYILGFARTDMTDDAFRERAREALVDAHEPDAPETVTKFLSKCMYVSGDYKDPAAYKRLQTKAATCDCDFSEKENKLFYLALPPQLHPSVVSRLSECGLTAEGENASPWARVVFEKPFGHDLNSALELDKHLSSMLDPSQIFRIDHYLGKETVQSILMLRFANIMFEPLWSQRYIDNIQITVAESVGVEHRGGYYESAGCLRDMFQNHMLQMLSLVTMEPPTRFEAEFVQAERVKLLRAIRPWSERTLKDNIVRGQYAAGTVHNEKAVGYHDEANIAKDSATETFVGMKLYIDNWRWQGVPIYMRSGKRLHMRESEVAVTFKRVPHSMFGFASQHEMPANILVMKIQPNEGVDLTIHTKQPGPKTCMASLSLSFKYEEVFGITPPDAYERLLLDCMLGDRTLFLSRKGVEAAWTIVDPILNFWRDHPDKAPLHSYEAGSWGPQASDDLLLRSGHQWRNPPDEHGTHFKSLAKPLIVRK</sequence>
<comment type="similarity">
    <text evidence="2 7">Belongs to the glucose-6-phosphate dehydrogenase family.</text>
</comment>
<gene>
    <name evidence="7" type="primary">zwf</name>
    <name evidence="10" type="ORF">SP90_05490</name>
</gene>
<evidence type="ECO:0000313" key="10">
    <source>
        <dbReference type="EMBL" id="OBQ54568.1"/>
    </source>
</evidence>
<dbReference type="InterPro" id="IPR022674">
    <property type="entry name" value="G6P_DH_NAD-bd"/>
</dbReference>
<keyword evidence="4 7" id="KW-0521">NADP</keyword>
<dbReference type="Gene3D" id="3.40.50.720">
    <property type="entry name" value="NAD(P)-binding Rossmann-like Domain"/>
    <property type="match status" value="1"/>
</dbReference>
<dbReference type="GO" id="GO:0004345">
    <property type="term" value="F:glucose-6-phosphate dehydrogenase activity"/>
    <property type="evidence" value="ECO:0007669"/>
    <property type="project" value="UniProtKB-UniRule"/>
</dbReference>
<feature type="binding site" evidence="7">
    <location>
        <position position="205"/>
    </location>
    <ligand>
        <name>substrate</name>
    </ligand>
</feature>
<feature type="binding site" evidence="7">
    <location>
        <position position="363"/>
    </location>
    <ligand>
        <name>substrate</name>
    </ligand>
</feature>
<dbReference type="PRINTS" id="PR00079">
    <property type="entry name" value="G6PDHDRGNASE"/>
</dbReference>
<comment type="pathway">
    <text evidence="1 7">Carbohydrate degradation; pentose phosphate pathway; D-ribulose 5-phosphate from D-glucose 6-phosphate (oxidative stage): step 1/3.</text>
</comment>
<dbReference type="SUPFAM" id="SSF51735">
    <property type="entry name" value="NAD(P)-binding Rossmann-fold domains"/>
    <property type="match status" value="1"/>
</dbReference>
<accession>A0A1B7XGE1</accession>
<dbReference type="PROSITE" id="PS00069">
    <property type="entry name" value="G6P_DEHYDROGENASE"/>
    <property type="match status" value="1"/>
</dbReference>
<dbReference type="GO" id="GO:0005829">
    <property type="term" value="C:cytosol"/>
    <property type="evidence" value="ECO:0007669"/>
    <property type="project" value="TreeGrafter"/>
</dbReference>
<dbReference type="InterPro" id="IPR019796">
    <property type="entry name" value="G6P_DH_AS"/>
</dbReference>
<dbReference type="SUPFAM" id="SSF55347">
    <property type="entry name" value="Glyceraldehyde-3-phosphate dehydrogenase-like, C-terminal domain"/>
    <property type="match status" value="1"/>
</dbReference>
<dbReference type="InterPro" id="IPR001282">
    <property type="entry name" value="G6P_DH"/>
</dbReference>
<dbReference type="GO" id="GO:0050661">
    <property type="term" value="F:NADP binding"/>
    <property type="evidence" value="ECO:0007669"/>
    <property type="project" value="UniProtKB-UniRule"/>
</dbReference>
<organism evidence="10 11">
    <name type="scientific">Halodesulfovibrio spirochaetisodalis</name>
    <dbReference type="NCBI Taxonomy" id="1560234"/>
    <lineage>
        <taxon>Bacteria</taxon>
        <taxon>Pseudomonadati</taxon>
        <taxon>Thermodesulfobacteriota</taxon>
        <taxon>Desulfovibrionia</taxon>
        <taxon>Desulfovibrionales</taxon>
        <taxon>Desulfovibrionaceae</taxon>
        <taxon>Halodesulfovibrio</taxon>
    </lineage>
</organism>
<dbReference type="EC" id="1.1.1.49" evidence="7"/>
<feature type="domain" description="Glucose-6-phosphate dehydrogenase C-terminal" evidence="9">
    <location>
        <begin position="212"/>
        <end position="512"/>
    </location>
</feature>
<comment type="caution">
    <text evidence="10">The sequence shown here is derived from an EMBL/GenBank/DDBJ whole genome shotgun (WGS) entry which is preliminary data.</text>
</comment>
<feature type="active site" description="Proton acceptor" evidence="7">
    <location>
        <position position="263"/>
    </location>
</feature>
<dbReference type="Proteomes" id="UP000091979">
    <property type="component" value="Unassembled WGS sequence"/>
</dbReference>
<feature type="binding site" evidence="7">
    <location>
        <position position="258"/>
    </location>
    <ligand>
        <name>substrate</name>
    </ligand>
</feature>
<evidence type="ECO:0000256" key="5">
    <source>
        <dbReference type="ARBA" id="ARBA00023002"/>
    </source>
</evidence>
<proteinExistence type="inferred from homology"/>
<dbReference type="PANTHER" id="PTHR23429:SF0">
    <property type="entry name" value="GLUCOSE-6-PHOSPHATE 1-DEHYDROGENASE"/>
    <property type="match status" value="1"/>
</dbReference>
<feature type="binding site" evidence="7">
    <location>
        <position position="201"/>
    </location>
    <ligand>
        <name>substrate</name>
    </ligand>
</feature>
<keyword evidence="6 7" id="KW-0119">Carbohydrate metabolism</keyword>
<comment type="catalytic activity">
    <reaction evidence="7">
        <text>D-glucose 6-phosphate + NADP(+) = 6-phospho-D-glucono-1,5-lactone + NADPH + H(+)</text>
        <dbReference type="Rhea" id="RHEA:15841"/>
        <dbReference type="ChEBI" id="CHEBI:15378"/>
        <dbReference type="ChEBI" id="CHEBI:57783"/>
        <dbReference type="ChEBI" id="CHEBI:57955"/>
        <dbReference type="ChEBI" id="CHEBI:58349"/>
        <dbReference type="ChEBI" id="CHEBI:61548"/>
        <dbReference type="EC" id="1.1.1.49"/>
    </reaction>
</comment>
<keyword evidence="3 7" id="KW-0313">Glucose metabolism</keyword>
<dbReference type="OrthoDB" id="9802739at2"/>
<evidence type="ECO:0000259" key="8">
    <source>
        <dbReference type="Pfam" id="PF00479"/>
    </source>
</evidence>
<evidence type="ECO:0000256" key="2">
    <source>
        <dbReference type="ARBA" id="ARBA00009975"/>
    </source>
</evidence>
<dbReference type="InterPro" id="IPR036291">
    <property type="entry name" value="NAD(P)-bd_dom_sf"/>
</dbReference>
<dbReference type="STRING" id="1560234.SP90_05490"/>
<feature type="binding site" evidence="7">
    <location>
        <position position="63"/>
    </location>
    <ligand>
        <name>NADP(+)</name>
        <dbReference type="ChEBI" id="CHEBI:58349"/>
    </ligand>
</feature>
<name>A0A1B7XGE1_9BACT</name>
<dbReference type="PANTHER" id="PTHR23429">
    <property type="entry name" value="GLUCOSE-6-PHOSPHATE 1-DEHYDROGENASE G6PD"/>
    <property type="match status" value="1"/>
</dbReference>
<dbReference type="GO" id="GO:0009051">
    <property type="term" value="P:pentose-phosphate shunt, oxidative branch"/>
    <property type="evidence" value="ECO:0007669"/>
    <property type="project" value="TreeGrafter"/>
</dbReference>
<dbReference type="EMBL" id="JXMS01000007">
    <property type="protein sequence ID" value="OBQ54568.1"/>
    <property type="molecule type" value="Genomic_DNA"/>
</dbReference>
<evidence type="ECO:0000256" key="1">
    <source>
        <dbReference type="ARBA" id="ARBA00004937"/>
    </source>
</evidence>
<dbReference type="NCBIfam" id="TIGR00871">
    <property type="entry name" value="zwf"/>
    <property type="match status" value="1"/>
</dbReference>
<dbReference type="Pfam" id="PF00479">
    <property type="entry name" value="G6PD_N"/>
    <property type="match status" value="1"/>
</dbReference>
<dbReference type="GO" id="GO:0006006">
    <property type="term" value="P:glucose metabolic process"/>
    <property type="evidence" value="ECO:0007669"/>
    <property type="project" value="UniProtKB-KW"/>
</dbReference>
<feature type="domain" description="Glucose-6-phosphate dehydrogenase NAD-binding" evidence="8">
    <location>
        <begin position="26"/>
        <end position="209"/>
    </location>
</feature>
<comment type="caution">
    <text evidence="7">Lacks conserved residue(s) required for the propagation of feature annotation.</text>
</comment>
<evidence type="ECO:0000259" key="9">
    <source>
        <dbReference type="Pfam" id="PF02781"/>
    </source>
</evidence>
<evidence type="ECO:0000256" key="3">
    <source>
        <dbReference type="ARBA" id="ARBA00022526"/>
    </source>
</evidence>
<dbReference type="PIRSF" id="PIRSF000110">
    <property type="entry name" value="G6PD"/>
    <property type="match status" value="1"/>
</dbReference>
<dbReference type="PATRIC" id="fig|1560234.3.peg.3071"/>
<evidence type="ECO:0000256" key="4">
    <source>
        <dbReference type="ARBA" id="ARBA00022857"/>
    </source>
</evidence>
<dbReference type="AlphaFoldDB" id="A0A1B7XGE1"/>
<feature type="binding site" evidence="7">
    <location>
        <position position="239"/>
    </location>
    <ligand>
        <name>substrate</name>
    </ligand>
</feature>